<proteinExistence type="predicted"/>
<sequence>MSRVRGNDQGGVSARVRFKPKDGGESEEGYVFRVIQDEKGVLKIDSFRQGSGD</sequence>
<evidence type="ECO:0000313" key="3">
    <source>
        <dbReference type="Proteomes" id="UP001596512"/>
    </source>
</evidence>
<accession>A0ABW2TVS6</accession>
<gene>
    <name evidence="2" type="ORF">ACFQV2_34990</name>
</gene>
<name>A0ABW2TVS6_9PSEU</name>
<evidence type="ECO:0000256" key="1">
    <source>
        <dbReference type="SAM" id="MobiDB-lite"/>
    </source>
</evidence>
<feature type="region of interest" description="Disordered" evidence="1">
    <location>
        <begin position="1"/>
        <end position="25"/>
    </location>
</feature>
<dbReference type="Proteomes" id="UP001596512">
    <property type="component" value="Unassembled WGS sequence"/>
</dbReference>
<dbReference type="EMBL" id="JBHTEY010000004">
    <property type="protein sequence ID" value="MFC7617844.1"/>
    <property type="molecule type" value="Genomic_DNA"/>
</dbReference>
<evidence type="ECO:0000313" key="2">
    <source>
        <dbReference type="EMBL" id="MFC7617844.1"/>
    </source>
</evidence>
<organism evidence="2 3">
    <name type="scientific">Actinokineospora soli</name>
    <dbReference type="NCBI Taxonomy" id="1048753"/>
    <lineage>
        <taxon>Bacteria</taxon>
        <taxon>Bacillati</taxon>
        <taxon>Actinomycetota</taxon>
        <taxon>Actinomycetes</taxon>
        <taxon>Pseudonocardiales</taxon>
        <taxon>Pseudonocardiaceae</taxon>
        <taxon>Actinokineospora</taxon>
    </lineage>
</organism>
<keyword evidence="3" id="KW-1185">Reference proteome</keyword>
<protein>
    <submittedName>
        <fullName evidence="2">Uncharacterized protein</fullName>
    </submittedName>
</protein>
<comment type="caution">
    <text evidence="2">The sequence shown here is derived from an EMBL/GenBank/DDBJ whole genome shotgun (WGS) entry which is preliminary data.</text>
</comment>
<reference evidence="3" key="1">
    <citation type="journal article" date="2019" name="Int. J. Syst. Evol. Microbiol.">
        <title>The Global Catalogue of Microorganisms (GCM) 10K type strain sequencing project: providing services to taxonomists for standard genome sequencing and annotation.</title>
        <authorList>
            <consortium name="The Broad Institute Genomics Platform"/>
            <consortium name="The Broad Institute Genome Sequencing Center for Infectious Disease"/>
            <person name="Wu L."/>
            <person name="Ma J."/>
        </authorList>
    </citation>
    <scope>NUCLEOTIDE SEQUENCE [LARGE SCALE GENOMIC DNA]</scope>
    <source>
        <strain evidence="3">JCM 17695</strain>
    </source>
</reference>